<feature type="region of interest" description="Disordered" evidence="1">
    <location>
        <begin position="72"/>
        <end position="115"/>
    </location>
</feature>
<feature type="region of interest" description="Disordered" evidence="1">
    <location>
        <begin position="327"/>
        <end position="529"/>
    </location>
</feature>
<dbReference type="AlphaFoldDB" id="A0A1J1IDT4"/>
<feature type="compositionally biased region" description="Basic and acidic residues" evidence="1">
    <location>
        <begin position="460"/>
        <end position="483"/>
    </location>
</feature>
<gene>
    <name evidence="2" type="ORF">CLUMA_CG010554</name>
</gene>
<accession>A0A1J1IDT4</accession>
<evidence type="ECO:0000256" key="1">
    <source>
        <dbReference type="SAM" id="MobiDB-lite"/>
    </source>
</evidence>
<sequence length="588" mass="65419">MDKDNALLLIEENGRGKTEQEEQNSTTRLKLAIANKKLKDDFFKDNENDKPGEIKIINDDFENKIHESLLDMEQVDGTVYESDSDEMNENGSKRQSSSSSNSSNDSDDEEYAVASKNTQLIESSVLQRRMFEEYQQISSVMLPFFERRRLSECKEESESEEDLHGMKPPTIIVTPTSESTEVAGRKKRFIVTKTKLEPAAEMKQPVSILKKTPSPPSFPKQFLTNSPKKIRYEAEALRHISAKQNSQTIHFPCSSTVEDRVAAKTLFSPQGILKPHLDHRYFDTSLVEVRASQTLTNSSKSLDGRGTSSRQLDDNVWIKRIESKPAEDKISISSDSNNGSNRNVNVLGGSDGTDGSSSSIRPQSAPGSQYKKSKKQDREAKLKEKERLKNEKDALKVKKEAAKRMEKEAAKLEKLSKSNERLGGRSGSLERRKSGEDGVTNQFTIHGIASPNKRPTLFDVFRRKGSDGKRDKEPKIAASDRDSSSGSGGSGGIMNSMKAVIGGKAAEAPEPSSKKAVKDGSAHPHAGSDARYYHTVTAVRRADVSRSPMLKVMDLFRHRSNSAVSEADKRKQNFESPRVLLKTPKFIS</sequence>
<name>A0A1J1IDT4_9DIPT</name>
<dbReference type="STRING" id="568069.A0A1J1IDT4"/>
<keyword evidence="3" id="KW-1185">Reference proteome</keyword>
<evidence type="ECO:0000313" key="2">
    <source>
        <dbReference type="EMBL" id="CRK97158.1"/>
    </source>
</evidence>
<feature type="compositionally biased region" description="Basic and acidic residues" evidence="1">
    <location>
        <begin position="376"/>
        <end position="436"/>
    </location>
</feature>
<reference evidence="2 3" key="1">
    <citation type="submission" date="2015-04" db="EMBL/GenBank/DDBJ databases">
        <authorList>
            <person name="Syromyatnikov M.Y."/>
            <person name="Popov V.N."/>
        </authorList>
    </citation>
    <scope>NUCLEOTIDE SEQUENCE [LARGE SCALE GENOMIC DNA]</scope>
</reference>
<dbReference type="EMBL" id="CVRI01000047">
    <property type="protein sequence ID" value="CRK97158.1"/>
    <property type="molecule type" value="Genomic_DNA"/>
</dbReference>
<organism evidence="2 3">
    <name type="scientific">Clunio marinus</name>
    <dbReference type="NCBI Taxonomy" id="568069"/>
    <lineage>
        <taxon>Eukaryota</taxon>
        <taxon>Metazoa</taxon>
        <taxon>Ecdysozoa</taxon>
        <taxon>Arthropoda</taxon>
        <taxon>Hexapoda</taxon>
        <taxon>Insecta</taxon>
        <taxon>Pterygota</taxon>
        <taxon>Neoptera</taxon>
        <taxon>Endopterygota</taxon>
        <taxon>Diptera</taxon>
        <taxon>Nematocera</taxon>
        <taxon>Chironomoidea</taxon>
        <taxon>Chironomidae</taxon>
        <taxon>Clunio</taxon>
    </lineage>
</organism>
<protein>
    <submittedName>
        <fullName evidence="2">CLUMA_CG010554, isoform A</fullName>
    </submittedName>
</protein>
<feature type="compositionally biased region" description="Low complexity" evidence="1">
    <location>
        <begin position="331"/>
        <end position="345"/>
    </location>
</feature>
<dbReference type="Proteomes" id="UP000183832">
    <property type="component" value="Unassembled WGS sequence"/>
</dbReference>
<dbReference type="OrthoDB" id="449052at2759"/>
<proteinExistence type="predicted"/>
<feature type="compositionally biased region" description="Basic and acidic residues" evidence="1">
    <location>
        <begin position="512"/>
        <end position="529"/>
    </location>
</feature>
<evidence type="ECO:0000313" key="3">
    <source>
        <dbReference type="Proteomes" id="UP000183832"/>
    </source>
</evidence>